<reference evidence="1 4" key="1">
    <citation type="submission" date="2016-02" db="EMBL/GenBank/DDBJ databases">
        <authorList>
            <person name="Nicholson A.C."/>
            <person name="Humrighouse B.W."/>
            <person name="Loparev V."/>
            <person name="Emery B."/>
            <person name="Graziano J."/>
            <person name="McQuiston J.R."/>
        </authorList>
    </citation>
    <scope>NUCLEOTIDE SEQUENCE [LARGE SCALE GENOMIC DNA]</scope>
    <source>
        <strain evidence="1 4">E6809</strain>
    </source>
</reference>
<evidence type="ECO:0000313" key="2">
    <source>
        <dbReference type="EMBL" id="OPB47413.1"/>
    </source>
</evidence>
<dbReference type="EMBL" id="UFYD01000001">
    <property type="protein sequence ID" value="STC97813.1"/>
    <property type="molecule type" value="Genomic_DNA"/>
</dbReference>
<organism evidence="2">
    <name type="scientific">Elizabethkingia anophelis</name>
    <dbReference type="NCBI Taxonomy" id="1117645"/>
    <lineage>
        <taxon>Bacteria</taxon>
        <taxon>Pseudomonadati</taxon>
        <taxon>Bacteroidota</taxon>
        <taxon>Flavobacteriia</taxon>
        <taxon>Flavobacteriales</taxon>
        <taxon>Weeksellaceae</taxon>
        <taxon>Elizabethkingia</taxon>
    </lineage>
</organism>
<sequence length="107" mass="12398">MEEKRVFGFSELKYNTESDCKDVEITHSMAFQCELIPYSDNNHLVNMFGGTPAKKESFLSKYKKGKRPQGKHRSKLISYINSKVIQSNPLVLGFNEYEALQFKRSKL</sequence>
<proteinExistence type="predicted"/>
<reference evidence="2" key="2">
    <citation type="submission" date="2016-06" db="EMBL/GenBank/DDBJ databases">
        <authorList>
            <person name="Nicholson A.C."/>
        </authorList>
    </citation>
    <scope>NUCLEOTIDE SEQUENCE [LARGE SCALE GENOMIC DNA]</scope>
    <source>
        <strain evidence="2">E6809</strain>
    </source>
</reference>
<evidence type="ECO:0000313" key="5">
    <source>
        <dbReference type="Proteomes" id="UP000254876"/>
    </source>
</evidence>
<protein>
    <submittedName>
        <fullName evidence="2">Uncharacterized protein</fullName>
    </submittedName>
</protein>
<dbReference type="RefSeq" id="WP_078677344.1">
    <property type="nucleotide sequence ID" value="NZ_CP014339.1"/>
</dbReference>
<accession>A0A494J266</accession>
<dbReference type="EMBL" id="MAHS01000013">
    <property type="protein sequence ID" value="OPB47413.1"/>
    <property type="molecule type" value="Genomic_DNA"/>
</dbReference>
<name>A0A494J266_9FLAO</name>
<evidence type="ECO:0000313" key="3">
    <source>
        <dbReference type="EMBL" id="STC97813.1"/>
    </source>
</evidence>
<reference evidence="3 5" key="3">
    <citation type="submission" date="2018-06" db="EMBL/GenBank/DDBJ databases">
        <authorList>
            <consortium name="Pathogen Informatics"/>
            <person name="Doyle S."/>
        </authorList>
    </citation>
    <scope>NUCLEOTIDE SEQUENCE [LARGE SCALE GENOMIC DNA]</scope>
    <source>
        <strain evidence="3 5">NCTC10588</strain>
    </source>
</reference>
<dbReference type="Proteomes" id="UP000189738">
    <property type="component" value="Chromosome"/>
</dbReference>
<evidence type="ECO:0000313" key="4">
    <source>
        <dbReference type="Proteomes" id="UP000189738"/>
    </source>
</evidence>
<dbReference type="AlphaFoldDB" id="A0A494J266"/>
<gene>
    <name evidence="1" type="ORF">AYC66_18470</name>
    <name evidence="2" type="ORF">BAY09_07100</name>
    <name evidence="3" type="ORF">NCTC10588_00980</name>
</gene>
<dbReference type="Proteomes" id="UP000254876">
    <property type="component" value="Unassembled WGS sequence"/>
</dbReference>
<evidence type="ECO:0000313" key="1">
    <source>
        <dbReference type="EMBL" id="AQX52542.1"/>
    </source>
</evidence>
<dbReference type="EMBL" id="CP014339">
    <property type="protein sequence ID" value="AQX52542.1"/>
    <property type="molecule type" value="Genomic_DNA"/>
</dbReference>